<name>A0A5K1VJ78_ENTHI</name>
<dbReference type="VEuPathDB" id="AmoebaDB:EHI7A_106170"/>
<evidence type="ECO:0000313" key="4">
    <source>
        <dbReference type="Proteomes" id="UP000078387"/>
    </source>
</evidence>
<keyword evidence="2" id="KW-0732">Signal</keyword>
<keyword evidence="1" id="KW-0472">Membrane</keyword>
<accession>A0A5K1VJ78</accession>
<gene>
    <name evidence="3" type="ORF">CL6EHI_020330</name>
</gene>
<dbReference type="VEuPathDB" id="AmoebaDB:EHI5A_130630"/>
<keyword evidence="1" id="KW-1133">Transmembrane helix</keyword>
<dbReference type="VEuPathDB" id="AmoebaDB:EHI8A_151520"/>
<sequence length="196" mass="22192">MRTFFFLLFALYCFATNPKTEMKSEEFVLGEWTFEYYMGDYENPSDILTYNITTIDGVISISPIIDGVQEDPIGRIETEGSSMTVFINENVLFSADFEETSALGVYQSTVEFENDTYEVIIPHPKFPKFIVSTYGQSGKRLIVGKRTVIIPPKTFFQKYGMFIMIGVLILTFFFKGNSGPEPQQAAAPVAEKPKTE</sequence>
<dbReference type="AlphaFoldDB" id="A0A5K1VJ78"/>
<dbReference type="VEuPathDB" id="AmoebaDB:EHI_020330"/>
<evidence type="ECO:0000256" key="1">
    <source>
        <dbReference type="SAM" id="Phobius"/>
    </source>
</evidence>
<reference evidence="3 4" key="1">
    <citation type="submission" date="2016-05" db="EMBL/GenBank/DDBJ databases">
        <title>First whole genome sequencing of Entamoeba histolytica HM1:IMSS-clone-6.</title>
        <authorList>
            <person name="Mukherjee Avik.K."/>
            <person name="Izumyama S."/>
            <person name="Nakada-Tsukui K."/>
            <person name="Nozaki T."/>
        </authorList>
    </citation>
    <scope>NUCLEOTIDE SEQUENCE [LARGE SCALE GENOMIC DNA]</scope>
    <source>
        <strain evidence="3 4">HM1:IMSS clone 6</strain>
    </source>
</reference>
<dbReference type="VEuPathDB" id="AmoebaDB:KM1_182910"/>
<feature type="chain" id="PRO_5023883045" evidence="2">
    <location>
        <begin position="16"/>
        <end position="196"/>
    </location>
</feature>
<protein>
    <submittedName>
        <fullName evidence="3">Uncharacterized protein</fullName>
    </submittedName>
</protein>
<dbReference type="Proteomes" id="UP000078387">
    <property type="component" value="Unassembled WGS sequence"/>
</dbReference>
<proteinExistence type="predicted"/>
<feature type="signal peptide" evidence="2">
    <location>
        <begin position="1"/>
        <end position="15"/>
    </location>
</feature>
<organism evidence="3 4">
    <name type="scientific">Entamoeba histolytica</name>
    <dbReference type="NCBI Taxonomy" id="5759"/>
    <lineage>
        <taxon>Eukaryota</taxon>
        <taxon>Amoebozoa</taxon>
        <taxon>Evosea</taxon>
        <taxon>Archamoebae</taxon>
        <taxon>Mastigamoebida</taxon>
        <taxon>Entamoebidae</taxon>
        <taxon>Entamoeba</taxon>
    </lineage>
</organism>
<keyword evidence="1" id="KW-0812">Transmembrane</keyword>
<evidence type="ECO:0000256" key="2">
    <source>
        <dbReference type="SAM" id="SignalP"/>
    </source>
</evidence>
<dbReference type="OMA" id="YCFAAKP"/>
<feature type="transmembrane region" description="Helical" evidence="1">
    <location>
        <begin position="155"/>
        <end position="174"/>
    </location>
</feature>
<dbReference type="EMBL" id="BDEQ01000001">
    <property type="protein sequence ID" value="GAT97630.1"/>
    <property type="molecule type" value="Genomic_DNA"/>
</dbReference>
<evidence type="ECO:0000313" key="3">
    <source>
        <dbReference type="EMBL" id="GAT97630.1"/>
    </source>
</evidence>
<comment type="caution">
    <text evidence="3">The sequence shown here is derived from an EMBL/GenBank/DDBJ whole genome shotgun (WGS) entry which is preliminary data.</text>
</comment>